<keyword evidence="1" id="KW-0472">Membrane</keyword>
<keyword evidence="3" id="KW-1185">Reference proteome</keyword>
<reference evidence="3" key="1">
    <citation type="journal article" date="2019" name="Int. J. Syst. Evol. Microbiol.">
        <title>The Global Catalogue of Microorganisms (GCM) 10K type strain sequencing project: providing services to taxonomists for standard genome sequencing and annotation.</title>
        <authorList>
            <consortium name="The Broad Institute Genomics Platform"/>
            <consortium name="The Broad Institute Genome Sequencing Center for Infectious Disease"/>
            <person name="Wu L."/>
            <person name="Ma J."/>
        </authorList>
    </citation>
    <scope>NUCLEOTIDE SEQUENCE [LARGE SCALE GENOMIC DNA]</scope>
    <source>
        <strain evidence="3">CCUG 63563</strain>
    </source>
</reference>
<organism evidence="2 3">
    <name type="scientific">Savagea faecisuis</name>
    <dbReference type="NCBI Taxonomy" id="1274803"/>
    <lineage>
        <taxon>Bacteria</taxon>
        <taxon>Bacillati</taxon>
        <taxon>Bacillota</taxon>
        <taxon>Bacilli</taxon>
        <taxon>Bacillales</taxon>
        <taxon>Caryophanaceae</taxon>
        <taxon>Savagea</taxon>
    </lineage>
</organism>
<keyword evidence="1" id="KW-0812">Transmembrane</keyword>
<gene>
    <name evidence="2" type="ORF">ACFQ0V_12240</name>
</gene>
<evidence type="ECO:0000313" key="2">
    <source>
        <dbReference type="EMBL" id="MFD0944515.1"/>
    </source>
</evidence>
<dbReference type="EMBL" id="JBHTJF010000042">
    <property type="protein sequence ID" value="MFD0944515.1"/>
    <property type="molecule type" value="Genomic_DNA"/>
</dbReference>
<evidence type="ECO:0000256" key="1">
    <source>
        <dbReference type="SAM" id="Phobius"/>
    </source>
</evidence>
<evidence type="ECO:0000313" key="3">
    <source>
        <dbReference type="Proteomes" id="UP001596976"/>
    </source>
</evidence>
<keyword evidence="1" id="KW-1133">Transmembrane helix</keyword>
<comment type="caution">
    <text evidence="2">The sequence shown here is derived from an EMBL/GenBank/DDBJ whole genome shotgun (WGS) entry which is preliminary data.</text>
</comment>
<feature type="transmembrane region" description="Helical" evidence="1">
    <location>
        <begin position="6"/>
        <end position="26"/>
    </location>
</feature>
<name>A0ABW3H1C8_9BACL</name>
<protein>
    <recommendedName>
        <fullName evidence="4">Photosystem II protein N</fullName>
    </recommendedName>
</protein>
<evidence type="ECO:0008006" key="4">
    <source>
        <dbReference type="Google" id="ProtNLM"/>
    </source>
</evidence>
<accession>A0ABW3H1C8</accession>
<dbReference type="Proteomes" id="UP001596976">
    <property type="component" value="Unassembled WGS sequence"/>
</dbReference>
<sequence>MALMYTTVIGYMVLLGLSSYFTTYFLQRAVHSEDASVVDPKPEHDYRLNL</sequence>
<dbReference type="RefSeq" id="WP_381014040.1">
    <property type="nucleotide sequence ID" value="NZ_JBHTJF010000042.1"/>
</dbReference>
<proteinExistence type="predicted"/>